<dbReference type="PIRSF" id="PIRSF000197">
    <property type="entry name" value="Bifunct_PutA"/>
    <property type="match status" value="1"/>
</dbReference>
<evidence type="ECO:0000256" key="3">
    <source>
        <dbReference type="ARBA" id="ARBA00004786"/>
    </source>
</evidence>
<comment type="similarity">
    <text evidence="16 18">In the N-terminal section; belongs to the proline dehydrogenase family.</text>
</comment>
<dbReference type="PANTHER" id="PTHR42862">
    <property type="entry name" value="DELTA-1-PYRROLINE-5-CARBOXYLATE DEHYDROGENASE 1, ISOFORM A-RELATED"/>
    <property type="match status" value="1"/>
</dbReference>
<comment type="function">
    <text evidence="18">Oxidizes proline to glutamate for use as a carbon and nitrogen source.</text>
</comment>
<dbReference type="Gene3D" id="1.20.5.460">
    <property type="entry name" value="Single helix bin"/>
    <property type="match status" value="1"/>
</dbReference>
<dbReference type="InterPro" id="IPR050485">
    <property type="entry name" value="Proline_metab_enzyme"/>
</dbReference>
<dbReference type="GO" id="GO:0010133">
    <property type="term" value="P:L-proline catabolic process to L-glutamate"/>
    <property type="evidence" value="ECO:0007669"/>
    <property type="project" value="UniProtKB-UniRule"/>
</dbReference>
<comment type="similarity">
    <text evidence="17 18">In the C-terminal section; belongs to the aldehyde dehydrogenase family.</text>
</comment>
<protein>
    <recommendedName>
        <fullName evidence="18">Bifunctional protein PutA</fullName>
    </recommendedName>
    <domain>
        <recommendedName>
            <fullName evidence="18">Proline dehydrogenase</fullName>
            <ecNumber evidence="18">1.5.5.2</ecNumber>
        </recommendedName>
        <alternativeName>
            <fullName evidence="18">Proline oxidase</fullName>
        </alternativeName>
    </domain>
    <domain>
        <recommendedName>
            <fullName evidence="18">Delta-1-pyrroline-5-carboxylate dehydrogenase</fullName>
            <shortName evidence="18">P5C dehydrogenase</shortName>
            <ecNumber evidence="18">1.2.1.88</ecNumber>
        </recommendedName>
        <alternativeName>
            <fullName evidence="18">L-glutamate gamma-semialdehyde dehydrogenase</fullName>
        </alternativeName>
    </domain>
</protein>
<dbReference type="FunFam" id="3.20.20.220:FF:000004">
    <property type="entry name" value="Bifunctional protein PutA"/>
    <property type="match status" value="1"/>
</dbReference>
<dbReference type="InterPro" id="IPR016163">
    <property type="entry name" value="Ald_DH_C"/>
</dbReference>
<evidence type="ECO:0000256" key="17">
    <source>
        <dbReference type="ARBA" id="ARBA00060911"/>
    </source>
</evidence>
<evidence type="ECO:0000259" key="20">
    <source>
        <dbReference type="Pfam" id="PF00171"/>
    </source>
</evidence>
<evidence type="ECO:0000256" key="4">
    <source>
        <dbReference type="ARBA" id="ARBA00022491"/>
    </source>
</evidence>
<dbReference type="PROSITE" id="PS00070">
    <property type="entry name" value="ALDEHYDE_DEHYDR_CYS"/>
    <property type="match status" value="1"/>
</dbReference>
<reference evidence="24 25" key="1">
    <citation type="submission" date="2018-11" db="EMBL/GenBank/DDBJ databases">
        <title>Neisseria weixii sp. nov. isolated from the rectal contents of plateau pika (Ochotona cruzoniae).</title>
        <authorList>
            <person name="Zhang G."/>
        </authorList>
    </citation>
    <scope>NUCLEOTIDE SEQUENCE [LARGE SCALE GENOMIC DNA]</scope>
    <source>
        <strain evidence="24 25">10009</strain>
    </source>
</reference>
<evidence type="ECO:0000256" key="14">
    <source>
        <dbReference type="ARBA" id="ARBA00048142"/>
    </source>
</evidence>
<keyword evidence="11 18" id="KW-0238">DNA-binding</keyword>
<sequence length="1201" mass="129758">MFQFAHPQQTLLRQAVTEAYRRDEVEAVNDMLQQAQMTDEERRAADDLARRLVTQVRASRTKASGVDALMHEFSLSSEEGVALMCLAEALLRIPDNATRNKLIADKLSDGDWKSHLNHSPSLFVNAAAWGLLVTGKLTTTTNEQNLGSALSRVLGKGGAPLIRKGVDYGMRMLGKQFVTGQTIEEALGNGKEREKLGYRFSFDMLGEAAFTQADADRYYQDYATAIHAIGKDAAGQGVYDGNGISVKLSAIHPRYFRAQHERVMTELLPKLKELFVLAKQYDIGLNIDAEEANRLELSLDLMEALVSDPDLAGYNGIGFVVQAYQKRCPFVIDYLVDLARRNNQKLMIRLVKGAYWDSEIKWAQVDGLNGYPVYTRKVHTDISYLACARKLLDAQDAVFPQFATHNAYTLAAICEMGKGKDFEHQCLHGMGETLYDQVVGPQNLGRRVRIYAPVGTHETLLAYLVRRLLENGANSSFVNQIVDEKISIDELIRSPFDTIAEEGIHLHAALPLPRDLYGKGRLNSQGVDLSNENVLQQLQQKMNQAAAQAFQTASMINGKLREANAPQDVNNPADHGDVVGTVSFADAALAQEAIAEAVAAQAAWGATPAAERAACLRRLADLMEQHTPALMMLAVREAGKTLQNAIAEAREAVDFCRYYADEAGQTLPANTQGVGTIVAISPWNFPLAIFTGEVVAALAAGNTVVAKPAEQTSLIASYAVSLMHQAGVPSEALQLVLGAGETGAALTQDPRISGVIFTGSTEVARLINQTLAKRDDNPVLIAETGGQNAMIVDSTALAEQVCADVLNSAFDSAGQRCSALRILCVQEDVADHMIEMIKGAMNELVVGNPQLLNTDVGPVIDAEAQTNLLAHIGKMKGTAKSFHEIKVSDGIDDAQSTFVAPILFELNNLNELQREVFGPVLHVVRYRADELDSLIDQINSKGYALTHGVHSRIDATVDHIRKRIEAGNVYINRNIVGAVVGVQPFGGHGLSGTGPKAGGPFYLQRLSRLKQWAAPTLSKVGQADDEVLKRLEAVLHNLPISQECKLSIAAALGQARIRTLRHAESVLAGPTGERNVLSWHAPKRVWIYGGDLVQSFTALVQLAAAGVQGVIEANHPLAAGVAHLGNLLIVDKPENAGISHVVALEDLPGGRKQALAATDGALIRILPSENGLDILQVFEEISCSINTTAAGGNASLMAMSD</sequence>
<dbReference type="Gene3D" id="3.40.605.10">
    <property type="entry name" value="Aldehyde Dehydrogenase, Chain A, domain 1"/>
    <property type="match status" value="1"/>
</dbReference>
<evidence type="ECO:0000256" key="2">
    <source>
        <dbReference type="ARBA" id="ARBA00004739"/>
    </source>
</evidence>
<feature type="domain" description="Aldehyde dehydrogenase" evidence="20">
    <location>
        <begin position="566"/>
        <end position="1010"/>
    </location>
</feature>
<evidence type="ECO:0000313" key="24">
    <source>
        <dbReference type="EMBL" id="RPD83307.1"/>
    </source>
</evidence>
<evidence type="ECO:0000256" key="18">
    <source>
        <dbReference type="PIRNR" id="PIRNR000197"/>
    </source>
</evidence>
<dbReference type="EC" id="1.5.5.2" evidence="18"/>
<dbReference type="GO" id="GO:0003677">
    <property type="term" value="F:DNA binding"/>
    <property type="evidence" value="ECO:0007669"/>
    <property type="project" value="UniProtKB-KW"/>
</dbReference>
<dbReference type="InterPro" id="IPR029041">
    <property type="entry name" value="FAD-linked_oxidoreductase-like"/>
</dbReference>
<keyword evidence="4 18" id="KW-0678">Repressor</keyword>
<dbReference type="InterPro" id="IPR025703">
    <property type="entry name" value="Bifunct_PutA"/>
</dbReference>
<evidence type="ECO:0000256" key="15">
    <source>
        <dbReference type="ARBA" id="ARBA00048779"/>
    </source>
</evidence>
<gene>
    <name evidence="24" type="primary">putA</name>
    <name evidence="24" type="ORF">EGK74_12790</name>
</gene>
<dbReference type="InterPro" id="IPR024090">
    <property type="entry name" value="PRODH_PutA_dom_I"/>
</dbReference>
<dbReference type="InterPro" id="IPR016160">
    <property type="entry name" value="Ald_DH_CS_CYS"/>
</dbReference>
<dbReference type="InterPro" id="IPR024082">
    <property type="entry name" value="PRODH_PutA_dom_II"/>
</dbReference>
<dbReference type="InterPro" id="IPR016161">
    <property type="entry name" value="Ald_DH/histidinol_DH"/>
</dbReference>
<proteinExistence type="inferred from homology"/>
<comment type="pathway">
    <text evidence="2 18">Amino-acid degradation; L-proline degradation into L-glutamate; L-glutamate from L-proline: step 1/2.</text>
</comment>
<dbReference type="InterPro" id="IPR024089">
    <property type="entry name" value="PRODH_PutA_dom_I/II"/>
</dbReference>
<keyword evidence="12 18" id="KW-0804">Transcription</keyword>
<dbReference type="CDD" id="cd07125">
    <property type="entry name" value="ALDH_PutA-P5CDH"/>
    <property type="match status" value="1"/>
</dbReference>
<dbReference type="GO" id="GO:0003700">
    <property type="term" value="F:DNA-binding transcription factor activity"/>
    <property type="evidence" value="ECO:0007669"/>
    <property type="project" value="InterPro"/>
</dbReference>
<keyword evidence="10 18" id="KW-0642">Proline metabolism</keyword>
<dbReference type="Pfam" id="PF18327">
    <property type="entry name" value="PRODH"/>
    <property type="match status" value="1"/>
</dbReference>
<keyword evidence="13" id="KW-0511">Multifunctional enzyme</keyword>
<evidence type="ECO:0000259" key="23">
    <source>
        <dbReference type="Pfam" id="PF18327"/>
    </source>
</evidence>
<dbReference type="InterPro" id="IPR002872">
    <property type="entry name" value="Proline_DH_dom"/>
</dbReference>
<evidence type="ECO:0000256" key="19">
    <source>
        <dbReference type="PIRSR" id="PIRSR000197-1"/>
    </source>
</evidence>
<evidence type="ECO:0000259" key="21">
    <source>
        <dbReference type="Pfam" id="PF01619"/>
    </source>
</evidence>
<dbReference type="Gene3D" id="3.20.20.220">
    <property type="match status" value="1"/>
</dbReference>
<accession>A0A3N4MNR3</accession>
<dbReference type="Gene3D" id="1.20.5.550">
    <property type="entry name" value="Single Helix bin"/>
    <property type="match status" value="1"/>
</dbReference>
<feature type="active site" evidence="19">
    <location>
        <position position="817"/>
    </location>
</feature>
<dbReference type="Proteomes" id="UP000272412">
    <property type="component" value="Unassembled WGS sequence"/>
</dbReference>
<dbReference type="OrthoDB" id="6187633at2"/>
<keyword evidence="25" id="KW-1185">Reference proteome</keyword>
<dbReference type="GO" id="GO:0003842">
    <property type="term" value="F:L-glutamate gamma-semialdehyde dehydrogenase activity"/>
    <property type="evidence" value="ECO:0007669"/>
    <property type="project" value="UniProtKB-UniRule"/>
</dbReference>
<evidence type="ECO:0000256" key="8">
    <source>
        <dbReference type="ARBA" id="ARBA00023015"/>
    </source>
</evidence>
<evidence type="ECO:0000256" key="6">
    <source>
        <dbReference type="ARBA" id="ARBA00022827"/>
    </source>
</evidence>
<dbReference type="InterPro" id="IPR016162">
    <property type="entry name" value="Ald_DH_N"/>
</dbReference>
<keyword evidence="7 18" id="KW-0560">Oxidoreductase</keyword>
<dbReference type="SUPFAM" id="SSF53720">
    <property type="entry name" value="ALDH-like"/>
    <property type="match status" value="1"/>
</dbReference>
<keyword evidence="8 18" id="KW-0805">Transcription regulation</keyword>
<dbReference type="Pfam" id="PF14850">
    <property type="entry name" value="Pro_dh-DNA_bdg"/>
    <property type="match status" value="1"/>
</dbReference>
<comment type="catalytic activity">
    <reaction evidence="15 18">
        <text>L-proline + a quinone = (S)-1-pyrroline-5-carboxylate + a quinol + H(+)</text>
        <dbReference type="Rhea" id="RHEA:23784"/>
        <dbReference type="ChEBI" id="CHEBI:15378"/>
        <dbReference type="ChEBI" id="CHEBI:17388"/>
        <dbReference type="ChEBI" id="CHEBI:24646"/>
        <dbReference type="ChEBI" id="CHEBI:60039"/>
        <dbReference type="ChEBI" id="CHEBI:132124"/>
        <dbReference type="EC" id="1.5.5.2"/>
    </reaction>
</comment>
<dbReference type="NCBIfam" id="TIGR01238">
    <property type="entry name" value="D1pyr5carbox3"/>
    <property type="match status" value="1"/>
</dbReference>
<feature type="domain" description="Proline utilization A proline dehydrogenase N-terminal" evidence="23">
    <location>
        <begin position="11"/>
        <end position="57"/>
    </location>
</feature>
<evidence type="ECO:0000256" key="9">
    <source>
        <dbReference type="ARBA" id="ARBA00023027"/>
    </source>
</evidence>
<dbReference type="Gene3D" id="3.40.309.10">
    <property type="entry name" value="Aldehyde Dehydrogenase, Chain A, domain 2"/>
    <property type="match status" value="1"/>
</dbReference>
<evidence type="ECO:0000256" key="13">
    <source>
        <dbReference type="ARBA" id="ARBA00023268"/>
    </source>
</evidence>
<dbReference type="InterPro" id="IPR005933">
    <property type="entry name" value="PutA_C"/>
</dbReference>
<dbReference type="NCBIfam" id="NF008869">
    <property type="entry name" value="PRK11904.1"/>
    <property type="match status" value="1"/>
</dbReference>
<evidence type="ECO:0000256" key="11">
    <source>
        <dbReference type="ARBA" id="ARBA00023125"/>
    </source>
</evidence>
<comment type="cofactor">
    <cofactor evidence="1 18">
        <name>FAD</name>
        <dbReference type="ChEBI" id="CHEBI:57692"/>
    </cofactor>
</comment>
<evidence type="ECO:0000256" key="1">
    <source>
        <dbReference type="ARBA" id="ARBA00001974"/>
    </source>
</evidence>
<keyword evidence="9 18" id="KW-0520">NAD</keyword>
<dbReference type="SUPFAM" id="SSF81935">
    <property type="entry name" value="N-terminal domain of bifunctional PutA protein"/>
    <property type="match status" value="1"/>
</dbReference>
<dbReference type="EC" id="1.2.1.88" evidence="18"/>
<keyword evidence="5 18" id="KW-0285">Flavoprotein</keyword>
<organism evidence="24 25">
    <name type="scientific">Neisseria weixii</name>
    <dbReference type="NCBI Taxonomy" id="1853276"/>
    <lineage>
        <taxon>Bacteria</taxon>
        <taxon>Pseudomonadati</taxon>
        <taxon>Pseudomonadota</taxon>
        <taxon>Betaproteobacteria</taxon>
        <taxon>Neisseriales</taxon>
        <taxon>Neisseriaceae</taxon>
        <taxon>Neisseria</taxon>
    </lineage>
</organism>
<dbReference type="InterPro" id="IPR041349">
    <property type="entry name" value="PRODH"/>
</dbReference>
<feature type="domain" description="Proline dehydrogenase" evidence="21">
    <location>
        <begin position="188"/>
        <end position="480"/>
    </location>
</feature>
<dbReference type="UniPathway" id="UPA00261">
    <property type="reaction ID" value="UER00373"/>
</dbReference>
<dbReference type="RefSeq" id="WP_123804990.1">
    <property type="nucleotide sequence ID" value="NZ_RPFL01000060.1"/>
</dbReference>
<evidence type="ECO:0000313" key="25">
    <source>
        <dbReference type="Proteomes" id="UP000272412"/>
    </source>
</evidence>
<evidence type="ECO:0000256" key="7">
    <source>
        <dbReference type="ARBA" id="ARBA00023002"/>
    </source>
</evidence>
<evidence type="ECO:0000256" key="10">
    <source>
        <dbReference type="ARBA" id="ARBA00023062"/>
    </source>
</evidence>
<comment type="caution">
    <text evidence="24">The sequence shown here is derived from an EMBL/GenBank/DDBJ whole genome shotgun (WGS) entry which is preliminary data.</text>
</comment>
<dbReference type="PANTHER" id="PTHR42862:SF1">
    <property type="entry name" value="DELTA-1-PYRROLINE-5-CARBOXYLATE DEHYDROGENASE 2, ISOFORM A-RELATED"/>
    <property type="match status" value="1"/>
</dbReference>
<dbReference type="GO" id="GO:0004657">
    <property type="term" value="F:proline dehydrogenase activity"/>
    <property type="evidence" value="ECO:0007669"/>
    <property type="project" value="UniProtKB-UniRule"/>
</dbReference>
<evidence type="ECO:0000256" key="5">
    <source>
        <dbReference type="ARBA" id="ARBA00022630"/>
    </source>
</evidence>
<dbReference type="SUPFAM" id="SSF51730">
    <property type="entry name" value="FAD-linked oxidoreductase"/>
    <property type="match status" value="1"/>
</dbReference>
<keyword evidence="6 18" id="KW-0274">FAD</keyword>
<comment type="catalytic activity">
    <reaction evidence="14 18">
        <text>L-glutamate 5-semialdehyde + NAD(+) + H2O = L-glutamate + NADH + 2 H(+)</text>
        <dbReference type="Rhea" id="RHEA:30235"/>
        <dbReference type="ChEBI" id="CHEBI:15377"/>
        <dbReference type="ChEBI" id="CHEBI:15378"/>
        <dbReference type="ChEBI" id="CHEBI:29985"/>
        <dbReference type="ChEBI" id="CHEBI:57540"/>
        <dbReference type="ChEBI" id="CHEBI:57945"/>
        <dbReference type="ChEBI" id="CHEBI:58066"/>
        <dbReference type="EC" id="1.2.1.88"/>
    </reaction>
</comment>
<evidence type="ECO:0000256" key="12">
    <source>
        <dbReference type="ARBA" id="ARBA00023163"/>
    </source>
</evidence>
<feature type="domain" description="Proline dehydrogenase PutA" evidence="22">
    <location>
        <begin position="66"/>
        <end position="177"/>
    </location>
</feature>
<comment type="pathway">
    <text evidence="3 18">Amino-acid degradation; L-proline degradation into L-glutamate; L-glutamate from L-proline: step 2/2.</text>
</comment>
<feature type="active site" evidence="19">
    <location>
        <position position="783"/>
    </location>
</feature>
<dbReference type="AlphaFoldDB" id="A0A3N4MNR3"/>
<dbReference type="EMBL" id="RPFL01000060">
    <property type="protein sequence ID" value="RPD83307.1"/>
    <property type="molecule type" value="Genomic_DNA"/>
</dbReference>
<dbReference type="InterPro" id="IPR015590">
    <property type="entry name" value="Aldehyde_DH_dom"/>
</dbReference>
<name>A0A3N4MNR3_9NEIS</name>
<evidence type="ECO:0000259" key="22">
    <source>
        <dbReference type="Pfam" id="PF14850"/>
    </source>
</evidence>
<dbReference type="Pfam" id="PF00171">
    <property type="entry name" value="Aldedh"/>
    <property type="match status" value="1"/>
</dbReference>
<dbReference type="GO" id="GO:0009898">
    <property type="term" value="C:cytoplasmic side of plasma membrane"/>
    <property type="evidence" value="ECO:0007669"/>
    <property type="project" value="TreeGrafter"/>
</dbReference>
<dbReference type="Pfam" id="PF01619">
    <property type="entry name" value="Pro_dh"/>
    <property type="match status" value="1"/>
</dbReference>
<dbReference type="FunFam" id="1.20.5.460:FF:000001">
    <property type="entry name" value="Bifunctional protein PutA"/>
    <property type="match status" value="1"/>
</dbReference>
<dbReference type="FunFam" id="3.40.309.10:FF:000005">
    <property type="entry name" value="1-pyrroline-5-carboxylate dehydrogenase 1"/>
    <property type="match status" value="1"/>
</dbReference>
<evidence type="ECO:0000256" key="16">
    <source>
        <dbReference type="ARBA" id="ARBA00060889"/>
    </source>
</evidence>